<comment type="subcellular location">
    <subcellularLocation>
        <location evidence="6">Cytoplasm</location>
    </subcellularLocation>
    <subcellularLocation>
        <location evidence="6">Cytoplasm</location>
        <location evidence="6">P-body</location>
    </subcellularLocation>
</comment>
<feature type="region of interest" description="Disordered" evidence="7">
    <location>
        <begin position="180"/>
        <end position="513"/>
    </location>
</feature>
<accession>A0A9W8DRU5</accession>
<comment type="caution">
    <text evidence="9">The sequence shown here is derived from an EMBL/GenBank/DDBJ whole genome shotgun (WGS) entry which is preliminary data.</text>
</comment>
<dbReference type="InterPro" id="IPR050180">
    <property type="entry name" value="RNR_Ribonuclease"/>
</dbReference>
<dbReference type="SUPFAM" id="SSF50891">
    <property type="entry name" value="Cyclophilin-like"/>
    <property type="match status" value="1"/>
</dbReference>
<dbReference type="InterPro" id="IPR002130">
    <property type="entry name" value="Cyclophilin-type_PPIase_dom"/>
</dbReference>
<evidence type="ECO:0000256" key="6">
    <source>
        <dbReference type="HAMAP-Rule" id="MF_03045"/>
    </source>
</evidence>
<dbReference type="PROSITE" id="PS50072">
    <property type="entry name" value="CSA_PPIASE_2"/>
    <property type="match status" value="1"/>
</dbReference>
<gene>
    <name evidence="9" type="ORF">IWQ60_008239</name>
</gene>
<dbReference type="Gene3D" id="2.40.50.700">
    <property type="match status" value="1"/>
</dbReference>
<feature type="compositionally biased region" description="Polar residues" evidence="7">
    <location>
        <begin position="501"/>
        <end position="511"/>
    </location>
</feature>
<keyword evidence="2 6" id="KW-0963">Cytoplasm</keyword>
<dbReference type="InterPro" id="IPR022966">
    <property type="entry name" value="RNase_II/R_CS"/>
</dbReference>
<dbReference type="PANTHER" id="PTHR23355">
    <property type="entry name" value="RIBONUCLEASE"/>
    <property type="match status" value="1"/>
</dbReference>
<dbReference type="EC" id="3.1.13.-" evidence="6"/>
<organism evidence="9 10">
    <name type="scientific">Tieghemiomyces parasiticus</name>
    <dbReference type="NCBI Taxonomy" id="78921"/>
    <lineage>
        <taxon>Eukaryota</taxon>
        <taxon>Fungi</taxon>
        <taxon>Fungi incertae sedis</taxon>
        <taxon>Zoopagomycota</taxon>
        <taxon>Kickxellomycotina</taxon>
        <taxon>Dimargaritomycetes</taxon>
        <taxon>Dimargaritales</taxon>
        <taxon>Dimargaritaceae</taxon>
        <taxon>Tieghemiomyces</taxon>
    </lineage>
</organism>
<keyword evidence="10" id="KW-1185">Reference proteome</keyword>
<dbReference type="GO" id="GO:0000175">
    <property type="term" value="F:3'-5'-RNA exonuclease activity"/>
    <property type="evidence" value="ECO:0007669"/>
    <property type="project" value="UniProtKB-UniRule"/>
</dbReference>
<protein>
    <recommendedName>
        <fullName evidence="6">DIS3-like exonuclease 2</fullName>
        <ecNumber evidence="6">3.1.13.-</ecNumber>
    </recommendedName>
</protein>
<dbReference type="Pfam" id="PF17849">
    <property type="entry name" value="OB_Dis3"/>
    <property type="match status" value="1"/>
</dbReference>
<keyword evidence="6" id="KW-0540">Nuclease</keyword>
<dbReference type="Pfam" id="PF00773">
    <property type="entry name" value="RNB"/>
    <property type="match status" value="1"/>
</dbReference>
<dbReference type="PROSITE" id="PS01175">
    <property type="entry name" value="RIBONUCLEASE_II"/>
    <property type="match status" value="1"/>
</dbReference>
<dbReference type="OrthoDB" id="372421at2759"/>
<dbReference type="GO" id="GO:1990074">
    <property type="term" value="P:polyuridylation-dependent mRNA catabolic process"/>
    <property type="evidence" value="ECO:0007669"/>
    <property type="project" value="UniProtKB-UniRule"/>
</dbReference>
<feature type="compositionally biased region" description="Low complexity" evidence="7">
    <location>
        <begin position="375"/>
        <end position="392"/>
    </location>
</feature>
<comment type="similarity">
    <text evidence="6">Belongs to the RNR ribonuclease family. DIS3L2 subfamily.</text>
</comment>
<dbReference type="InterPro" id="IPR041505">
    <property type="entry name" value="Dis3_CSD2"/>
</dbReference>
<keyword evidence="6" id="KW-0464">Manganese</keyword>
<dbReference type="Proteomes" id="UP001150569">
    <property type="component" value="Unassembled WGS sequence"/>
</dbReference>
<dbReference type="GO" id="GO:0046872">
    <property type="term" value="F:metal ion binding"/>
    <property type="evidence" value="ECO:0007669"/>
    <property type="project" value="UniProtKB-KW"/>
</dbReference>
<feature type="compositionally biased region" description="Low complexity" evidence="7">
    <location>
        <begin position="334"/>
        <end position="351"/>
    </location>
</feature>
<evidence type="ECO:0000259" key="8">
    <source>
        <dbReference type="PROSITE" id="PS50072"/>
    </source>
</evidence>
<dbReference type="HAMAP" id="MF_03045">
    <property type="entry name" value="DIS3L2"/>
    <property type="match status" value="1"/>
</dbReference>
<evidence type="ECO:0000256" key="2">
    <source>
        <dbReference type="ARBA" id="ARBA00022490"/>
    </source>
</evidence>
<dbReference type="InterPro" id="IPR012340">
    <property type="entry name" value="NA-bd_OB-fold"/>
</dbReference>
<comment type="cofactor">
    <cofactor evidence="6">
        <name>Mg(2+)</name>
        <dbReference type="ChEBI" id="CHEBI:18420"/>
    </cofactor>
    <cofactor evidence="6">
        <name>Mn(2+)</name>
        <dbReference type="ChEBI" id="CHEBI:29035"/>
    </cofactor>
</comment>
<dbReference type="Pfam" id="PF00160">
    <property type="entry name" value="Pro_isomerase"/>
    <property type="match status" value="1"/>
</dbReference>
<dbReference type="InterPro" id="IPR001900">
    <property type="entry name" value="RNase_II/R"/>
</dbReference>
<keyword evidence="5 6" id="KW-0694">RNA-binding</keyword>
<keyword evidence="6" id="KW-0269">Exonuclease</keyword>
<comment type="function">
    <text evidence="6">3'-5'-exoribonuclease that specifically recognizes RNAs polyuridylated at their 3' end and mediates their degradation. Component of an exosome-independent RNA degradation pathway that mediates degradation of cytoplasmic mRNAs that have been deadenylated and subsequently uridylated at their 3'.</text>
</comment>
<comment type="catalytic activity">
    <reaction evidence="1">
        <text>[protein]-peptidylproline (omega=180) = [protein]-peptidylproline (omega=0)</text>
        <dbReference type="Rhea" id="RHEA:16237"/>
        <dbReference type="Rhea" id="RHEA-COMP:10747"/>
        <dbReference type="Rhea" id="RHEA-COMP:10748"/>
        <dbReference type="ChEBI" id="CHEBI:83833"/>
        <dbReference type="ChEBI" id="CHEBI:83834"/>
        <dbReference type="EC" id="5.2.1.8"/>
    </reaction>
</comment>
<dbReference type="PANTHER" id="PTHR23355:SF9">
    <property type="entry name" value="DIS3-LIKE EXONUCLEASE 2"/>
    <property type="match status" value="1"/>
</dbReference>
<dbReference type="GO" id="GO:0000932">
    <property type="term" value="C:P-body"/>
    <property type="evidence" value="ECO:0007669"/>
    <property type="project" value="UniProtKB-SubCell"/>
</dbReference>
<feature type="compositionally biased region" description="Basic residues" evidence="7">
    <location>
        <begin position="237"/>
        <end position="249"/>
    </location>
</feature>
<feature type="site" description="Important for catalytic activity" evidence="6">
    <location>
        <position position="823"/>
    </location>
</feature>
<evidence type="ECO:0000256" key="1">
    <source>
        <dbReference type="ARBA" id="ARBA00000971"/>
    </source>
</evidence>
<feature type="compositionally biased region" description="Polar residues" evidence="7">
    <location>
        <begin position="483"/>
        <end position="494"/>
    </location>
</feature>
<keyword evidence="4 6" id="KW-0460">Magnesium</keyword>
<dbReference type="InterPro" id="IPR041093">
    <property type="entry name" value="Dis3l2-like_C"/>
</dbReference>
<proteinExistence type="inferred from homology"/>
<dbReference type="GO" id="GO:0000956">
    <property type="term" value="P:nuclear-transcribed mRNA catabolic process"/>
    <property type="evidence" value="ECO:0007669"/>
    <property type="project" value="UniProtKB-UniRule"/>
</dbReference>
<keyword evidence="3 6" id="KW-0479">Metal-binding</keyword>
<dbReference type="Gene3D" id="2.40.100.10">
    <property type="entry name" value="Cyclophilin-like"/>
    <property type="match status" value="1"/>
</dbReference>
<feature type="region of interest" description="Disordered" evidence="7">
    <location>
        <begin position="625"/>
        <end position="645"/>
    </location>
</feature>
<evidence type="ECO:0000256" key="5">
    <source>
        <dbReference type="ARBA" id="ARBA00022884"/>
    </source>
</evidence>
<dbReference type="InterPro" id="IPR029000">
    <property type="entry name" value="Cyclophilin-like_dom_sf"/>
</dbReference>
<feature type="domain" description="PPIase cyclophilin-type" evidence="8">
    <location>
        <begin position="30"/>
        <end position="179"/>
    </location>
</feature>
<evidence type="ECO:0000256" key="7">
    <source>
        <dbReference type="SAM" id="MobiDB-lite"/>
    </source>
</evidence>
<evidence type="ECO:0000256" key="3">
    <source>
        <dbReference type="ARBA" id="ARBA00022723"/>
    </source>
</evidence>
<dbReference type="GO" id="GO:0003755">
    <property type="term" value="F:peptidyl-prolyl cis-trans isomerase activity"/>
    <property type="evidence" value="ECO:0007669"/>
    <property type="project" value="UniProtKB-EC"/>
</dbReference>
<name>A0A9W8DRU5_9FUNG</name>
<feature type="binding site" evidence="6">
    <location>
        <position position="824"/>
    </location>
    <ligand>
        <name>Mg(2+)</name>
        <dbReference type="ChEBI" id="CHEBI:18420"/>
    </ligand>
</feature>
<dbReference type="SMART" id="SM00955">
    <property type="entry name" value="RNB"/>
    <property type="match status" value="1"/>
</dbReference>
<feature type="binding site" evidence="6">
    <location>
        <position position="815"/>
    </location>
    <ligand>
        <name>Mg(2+)</name>
        <dbReference type="ChEBI" id="CHEBI:18420"/>
    </ligand>
</feature>
<evidence type="ECO:0000313" key="10">
    <source>
        <dbReference type="Proteomes" id="UP001150569"/>
    </source>
</evidence>
<keyword evidence="6" id="KW-0378">Hydrolase</keyword>
<feature type="compositionally biased region" description="Low complexity" evidence="7">
    <location>
        <begin position="416"/>
        <end position="433"/>
    </location>
</feature>
<sequence>MTYPPPEAEVTATTQMQPPPLARGHVLVRTSAGDLNIRLWPTVTPRACHYFVRLCREGVYHGKCIHRVHPGEFVWAGLNSGEDHNVDLPAGTILLPREKNKQASPDQIGLVALTSVAGKGHYRELVFTLLPLQALDKRHTVFGQLDSPSIHRLFSISAIKTQPNSDRPSNPPIIRDTKVVDDPFQGPDPVQVPSIDWVPPVLERRPPVPQPETGNSAGAEEGPGTKPDVTTLTAKQAKNRRRKEAKKAKAATAAALANPNQTVAADPTVEARPAATQGESKKAKRKAKGDGKASSSQPVGLANPNQTATADPAVEARSTATQGGSKRAKGGGKASASQPARPANPNQAATADPAVEVRSAATQGKSKKAKGGGKASASQPARPANPNQAATADPAVEVRSAATQGRSKKAKGGGKASASQPAGPANPNQAATADPAVEVRSAATQGRSKKAKGGGKASTGQSTRPASTTVPAKDDVGIRIVGSSATIAQRSVSPKTHKADSSPSLARNTTEPVDAPKPIYDAYWSISRVQDMLSRGRLHRGVIRINRKDPNTGYVTCDDLDRDVLLFPRWRLNRAFDGDVVYIKLISGEKILRHQKSQRDRIQDRVRARTASRAKHMELGHVPAVTDASTGHGGEAAASNALETGSDQEIRQCGQVVLVDAGETVRTVSGTVRTEPPLDNPAARTRALVDPCAVLKAILFRPQDPRLPRTRLVPQRLSRAVLEAIVQGDAQTVYEATVDAWPVDLEYPLLTITRALGPRGTIEVETAALLADNCVRSADFSPAVTRDLPSLPWSVPAAELATRWDLRRQRIFTIDPATARDLDDAVSCWPLANGNLRVGVHIADVSYFVDPETALDREARQRATTVYLVQRAVPMLPHVLSQTLCSLNPGVDRLAYSVMWEMTPEAEVVDVWFGRTVIHSCCRLAYEQAQHVVEGNPLDPAIPVHDGHAAADVAADITRLFGLSRLLRERRFRNGALTVNSIRLHFDLDAHGQPVRCYPYDLKDSNRLIEEFMLLANMSVAHRIAEAFPDQALLRCHPAPLDRLLTRFHEVLTKLGYHDFDTSSSGAFHRSFQAIEEPRARMLLQLQAIKPMCRAKYFCTGYAEPAQYAHYALSVPLYTHFTSPIRRYADVIVHRLLTAALAQQRAFYLPREVVRGITGQCNRKKELARQAQDQSIFLYLVLYLQRTIQAQGGRPLVAEALVLELNKNHAELIVPAYGVEKRVHWDRLPLHSAIYYDEGNVARLVWRQSTAGTAGEENAIAMVAEGSESEARDAAGTTVGVTLEADDASQVGDAATTDALAEELDRLRLHALTTTADESSTVGPQQSVITAGADGPSQKLQVFQPVRVYLTPDTKSSPPVINVTLVPPEGAQCPLAKSDQTKKKRQ</sequence>
<evidence type="ECO:0000313" key="9">
    <source>
        <dbReference type="EMBL" id="KAJ1916027.1"/>
    </source>
</evidence>
<dbReference type="GO" id="GO:0003723">
    <property type="term" value="F:RNA binding"/>
    <property type="evidence" value="ECO:0007669"/>
    <property type="project" value="UniProtKB-KW"/>
</dbReference>
<evidence type="ECO:0000256" key="4">
    <source>
        <dbReference type="ARBA" id="ARBA00022842"/>
    </source>
</evidence>
<reference evidence="9" key="1">
    <citation type="submission" date="2022-07" db="EMBL/GenBank/DDBJ databases">
        <title>Phylogenomic reconstructions and comparative analyses of Kickxellomycotina fungi.</title>
        <authorList>
            <person name="Reynolds N.K."/>
            <person name="Stajich J.E."/>
            <person name="Barry K."/>
            <person name="Grigoriev I.V."/>
            <person name="Crous P."/>
            <person name="Smith M.E."/>
        </authorList>
    </citation>
    <scope>NUCLEOTIDE SEQUENCE</scope>
    <source>
        <strain evidence="9">RSA 861</strain>
    </source>
</reference>
<dbReference type="Pfam" id="PF17877">
    <property type="entry name" value="Dis3l2_C_term"/>
    <property type="match status" value="1"/>
</dbReference>
<dbReference type="InterPro" id="IPR028591">
    <property type="entry name" value="DIS3L2"/>
</dbReference>
<dbReference type="SUPFAM" id="SSF50249">
    <property type="entry name" value="Nucleic acid-binding proteins"/>
    <property type="match status" value="2"/>
</dbReference>
<dbReference type="Gene3D" id="2.40.50.690">
    <property type="match status" value="1"/>
</dbReference>
<dbReference type="EMBL" id="JANBPT010000601">
    <property type="protein sequence ID" value="KAJ1916027.1"/>
    <property type="molecule type" value="Genomic_DNA"/>
</dbReference>